<name>A0A2Z7BG33_9LAMI</name>
<dbReference type="EMBL" id="KV007745">
    <property type="protein sequence ID" value="KZV31098.1"/>
    <property type="molecule type" value="Genomic_DNA"/>
</dbReference>
<dbReference type="Proteomes" id="UP000250235">
    <property type="component" value="Unassembled WGS sequence"/>
</dbReference>
<evidence type="ECO:0000313" key="3">
    <source>
        <dbReference type="Proteomes" id="UP000250235"/>
    </source>
</evidence>
<gene>
    <name evidence="2" type="ORF">F511_22011</name>
</gene>
<feature type="region of interest" description="Disordered" evidence="1">
    <location>
        <begin position="331"/>
        <end position="353"/>
    </location>
</feature>
<proteinExistence type="predicted"/>
<dbReference type="AlphaFoldDB" id="A0A2Z7BG33"/>
<feature type="compositionally biased region" description="Basic and acidic residues" evidence="1">
    <location>
        <begin position="378"/>
        <end position="396"/>
    </location>
</feature>
<organism evidence="2 3">
    <name type="scientific">Dorcoceras hygrometricum</name>
    <dbReference type="NCBI Taxonomy" id="472368"/>
    <lineage>
        <taxon>Eukaryota</taxon>
        <taxon>Viridiplantae</taxon>
        <taxon>Streptophyta</taxon>
        <taxon>Embryophyta</taxon>
        <taxon>Tracheophyta</taxon>
        <taxon>Spermatophyta</taxon>
        <taxon>Magnoliopsida</taxon>
        <taxon>eudicotyledons</taxon>
        <taxon>Gunneridae</taxon>
        <taxon>Pentapetalae</taxon>
        <taxon>asterids</taxon>
        <taxon>lamiids</taxon>
        <taxon>Lamiales</taxon>
        <taxon>Gesneriaceae</taxon>
        <taxon>Didymocarpoideae</taxon>
        <taxon>Trichosporeae</taxon>
        <taxon>Loxocarpinae</taxon>
        <taxon>Dorcoceras</taxon>
    </lineage>
</organism>
<evidence type="ECO:0000256" key="1">
    <source>
        <dbReference type="SAM" id="MobiDB-lite"/>
    </source>
</evidence>
<sequence length="412" mass="46807">MWVKIPKKVESIEVPLQRQYDDTLPTMSVFFKLMRKRWADVCLEAVEFCAQRLLPVDSIRSCRSLQLSGSVSSFDSRRPTVFELRVSQFCSVFVNLSLFNRISSAEITEFLSAIALEKTVLRGVQCSQDYFSVAPRVQLALEQQQSSSSSSSSSLRFDHTDVDTTASSRLPISQDLSALFADFQATLAEQLFESQSNVFSKLHKIEQNVRDSLNDQAAVFKSLSQEARQENRTLDDVQTIRFNEFRKTVLTQNATIFQGLADVRKEVDAIHAKVDIMASRLNDLQKDAEATKEAHSHQLLEFQSQAQENHTVIHAQLSELVDYIHRGRADKKGEISGSRGPQQPAGTQITGSAVTPSFEQRVQMAQRRIIHTVINADAADRERQEAAEREAAERDRERRRREAKSLKRRRKD</sequence>
<feature type="compositionally biased region" description="Basic residues" evidence="1">
    <location>
        <begin position="397"/>
        <end position="412"/>
    </location>
</feature>
<reference evidence="2 3" key="1">
    <citation type="journal article" date="2015" name="Proc. Natl. Acad. Sci. U.S.A.">
        <title>The resurrection genome of Boea hygrometrica: A blueprint for survival of dehydration.</title>
        <authorList>
            <person name="Xiao L."/>
            <person name="Yang G."/>
            <person name="Zhang L."/>
            <person name="Yang X."/>
            <person name="Zhao S."/>
            <person name="Ji Z."/>
            <person name="Zhou Q."/>
            <person name="Hu M."/>
            <person name="Wang Y."/>
            <person name="Chen M."/>
            <person name="Xu Y."/>
            <person name="Jin H."/>
            <person name="Xiao X."/>
            <person name="Hu G."/>
            <person name="Bao F."/>
            <person name="Hu Y."/>
            <person name="Wan P."/>
            <person name="Li L."/>
            <person name="Deng X."/>
            <person name="Kuang T."/>
            <person name="Xiang C."/>
            <person name="Zhu J.K."/>
            <person name="Oliver M.J."/>
            <person name="He Y."/>
        </authorList>
    </citation>
    <scope>NUCLEOTIDE SEQUENCE [LARGE SCALE GENOMIC DNA]</scope>
    <source>
        <strain evidence="3">cv. XS01</strain>
    </source>
</reference>
<protein>
    <submittedName>
        <fullName evidence="2">Uncharacterized protein</fullName>
    </submittedName>
</protein>
<evidence type="ECO:0000313" key="2">
    <source>
        <dbReference type="EMBL" id="KZV31098.1"/>
    </source>
</evidence>
<feature type="compositionally biased region" description="Polar residues" evidence="1">
    <location>
        <begin position="339"/>
        <end position="353"/>
    </location>
</feature>
<keyword evidence="3" id="KW-1185">Reference proteome</keyword>
<accession>A0A2Z7BG33</accession>
<feature type="region of interest" description="Disordered" evidence="1">
    <location>
        <begin position="374"/>
        <end position="412"/>
    </location>
</feature>